<organism evidence="2 3">
    <name type="scientific">Oryza meyeriana var. granulata</name>
    <dbReference type="NCBI Taxonomy" id="110450"/>
    <lineage>
        <taxon>Eukaryota</taxon>
        <taxon>Viridiplantae</taxon>
        <taxon>Streptophyta</taxon>
        <taxon>Embryophyta</taxon>
        <taxon>Tracheophyta</taxon>
        <taxon>Spermatophyta</taxon>
        <taxon>Magnoliopsida</taxon>
        <taxon>Liliopsida</taxon>
        <taxon>Poales</taxon>
        <taxon>Poaceae</taxon>
        <taxon>BOP clade</taxon>
        <taxon>Oryzoideae</taxon>
        <taxon>Oryzeae</taxon>
        <taxon>Oryzinae</taxon>
        <taxon>Oryza</taxon>
        <taxon>Oryza meyeriana</taxon>
    </lineage>
</organism>
<reference evidence="2 3" key="1">
    <citation type="submission" date="2019-11" db="EMBL/GenBank/DDBJ databases">
        <title>Whole genome sequence of Oryza granulata.</title>
        <authorList>
            <person name="Li W."/>
        </authorList>
    </citation>
    <scope>NUCLEOTIDE SEQUENCE [LARGE SCALE GENOMIC DNA]</scope>
    <source>
        <strain evidence="3">cv. Menghai</strain>
        <tissue evidence="2">Leaf</tissue>
    </source>
</reference>
<name>A0A6G1D6Z8_9ORYZ</name>
<accession>A0A6G1D6Z8</accession>
<dbReference type="AlphaFoldDB" id="A0A6G1D6Z8"/>
<comment type="caution">
    <text evidence="2">The sequence shown here is derived from an EMBL/GenBank/DDBJ whole genome shotgun (WGS) entry which is preliminary data.</text>
</comment>
<evidence type="ECO:0000313" key="2">
    <source>
        <dbReference type="EMBL" id="KAF0908565.1"/>
    </source>
</evidence>
<keyword evidence="3" id="KW-1185">Reference proteome</keyword>
<protein>
    <submittedName>
        <fullName evidence="2">Uncharacterized protein</fullName>
    </submittedName>
</protein>
<sequence length="84" mass="9452">MANRNGPARARLYCSRRWDWMEETEARPTAMGDGLAKGSVDDRDTGGPKWRRWGRRVGLVFRAHRWRMARAGDDDGASSRCGGG</sequence>
<evidence type="ECO:0000256" key="1">
    <source>
        <dbReference type="SAM" id="MobiDB-lite"/>
    </source>
</evidence>
<proteinExistence type="predicted"/>
<gene>
    <name evidence="2" type="ORF">E2562_026616</name>
</gene>
<dbReference type="EMBL" id="SPHZ02000007">
    <property type="protein sequence ID" value="KAF0908565.1"/>
    <property type="molecule type" value="Genomic_DNA"/>
</dbReference>
<feature type="region of interest" description="Disordered" evidence="1">
    <location>
        <begin position="29"/>
        <end position="48"/>
    </location>
</feature>
<dbReference type="Proteomes" id="UP000479710">
    <property type="component" value="Unassembled WGS sequence"/>
</dbReference>
<evidence type="ECO:0000313" key="3">
    <source>
        <dbReference type="Proteomes" id="UP000479710"/>
    </source>
</evidence>